<dbReference type="EMBL" id="SNXY01000006">
    <property type="protein sequence ID" value="TDP86205.1"/>
    <property type="molecule type" value="Genomic_DNA"/>
</dbReference>
<protein>
    <submittedName>
        <fullName evidence="1">Uncharacterized protein</fullName>
    </submittedName>
</protein>
<organism evidence="1 2">
    <name type="scientific">Oharaeibacter diazotrophicus</name>
    <dbReference type="NCBI Taxonomy" id="1920512"/>
    <lineage>
        <taxon>Bacteria</taxon>
        <taxon>Pseudomonadati</taxon>
        <taxon>Pseudomonadota</taxon>
        <taxon>Alphaproteobacteria</taxon>
        <taxon>Hyphomicrobiales</taxon>
        <taxon>Pleomorphomonadaceae</taxon>
        <taxon>Oharaeibacter</taxon>
    </lineage>
</organism>
<evidence type="ECO:0000313" key="2">
    <source>
        <dbReference type="Proteomes" id="UP000294547"/>
    </source>
</evidence>
<sequence length="72" mass="8120">MTGQEALQRLQADFHEQLEIIRQEGAIDLKCLSGLRAERATEAFAWTLANALRQRKAHGFMTDDQLDAVFAC</sequence>
<proteinExistence type="predicted"/>
<dbReference type="Proteomes" id="UP000294547">
    <property type="component" value="Unassembled WGS sequence"/>
</dbReference>
<dbReference type="AlphaFoldDB" id="A0A4R6RJC4"/>
<reference evidence="1 2" key="1">
    <citation type="submission" date="2019-03" db="EMBL/GenBank/DDBJ databases">
        <title>Genomic Encyclopedia of Type Strains, Phase IV (KMG-IV): sequencing the most valuable type-strain genomes for metagenomic binning, comparative biology and taxonomic classification.</title>
        <authorList>
            <person name="Goeker M."/>
        </authorList>
    </citation>
    <scope>NUCLEOTIDE SEQUENCE [LARGE SCALE GENOMIC DNA]</scope>
    <source>
        <strain evidence="1 2">DSM 102969</strain>
    </source>
</reference>
<comment type="caution">
    <text evidence="1">The sequence shown here is derived from an EMBL/GenBank/DDBJ whole genome shotgun (WGS) entry which is preliminary data.</text>
</comment>
<keyword evidence="2" id="KW-1185">Reference proteome</keyword>
<dbReference type="RefSeq" id="WP_126537635.1">
    <property type="nucleotide sequence ID" value="NZ_BSPM01000008.1"/>
</dbReference>
<accession>A0A4R6RJC4</accession>
<name>A0A4R6RJC4_9HYPH</name>
<evidence type="ECO:0000313" key="1">
    <source>
        <dbReference type="EMBL" id="TDP86205.1"/>
    </source>
</evidence>
<gene>
    <name evidence="1" type="ORF">EDD54_0073</name>
</gene>